<dbReference type="RefSeq" id="WP_057449980.1">
    <property type="nucleotide sequence ID" value="NZ_LJPM01000228.1"/>
</dbReference>
<dbReference type="PATRIC" id="fig|199198.5.peg.1265"/>
<dbReference type="GO" id="GO:0006633">
    <property type="term" value="P:fatty acid biosynthetic process"/>
    <property type="evidence" value="ECO:0007669"/>
    <property type="project" value="TreeGrafter"/>
</dbReference>
<evidence type="ECO:0000256" key="2">
    <source>
        <dbReference type="ARBA" id="ARBA00022679"/>
    </source>
</evidence>
<dbReference type="NCBIfam" id="TIGR00128">
    <property type="entry name" value="fabD"/>
    <property type="match status" value="1"/>
</dbReference>
<feature type="domain" description="Malonyl-CoA:ACP transacylase (MAT)" evidence="5">
    <location>
        <begin position="394"/>
        <end position="678"/>
    </location>
</feature>
<dbReference type="PANTHER" id="PTHR42681:SF1">
    <property type="entry name" value="MALONYL-COA-ACYL CARRIER PROTEIN TRANSACYLASE, MITOCHONDRIAL"/>
    <property type="match status" value="1"/>
</dbReference>
<dbReference type="InterPro" id="IPR004410">
    <property type="entry name" value="Malonyl_CoA-ACP_transAc_FabD"/>
</dbReference>
<keyword evidence="3" id="KW-0012">Acyltransferase</keyword>
<dbReference type="GO" id="GO:0004314">
    <property type="term" value="F:[acyl-carrier-protein] S-malonyltransferase activity"/>
    <property type="evidence" value="ECO:0007669"/>
    <property type="project" value="UniProtKB-EC"/>
</dbReference>
<evidence type="ECO:0000259" key="5">
    <source>
        <dbReference type="SMART" id="SM00827"/>
    </source>
</evidence>
<evidence type="ECO:0000256" key="1">
    <source>
        <dbReference type="ARBA" id="ARBA00013258"/>
    </source>
</evidence>
<evidence type="ECO:0000313" key="7">
    <source>
        <dbReference type="Proteomes" id="UP000050297"/>
    </source>
</evidence>
<dbReference type="InterPro" id="IPR014043">
    <property type="entry name" value="Acyl_transferase_dom"/>
</dbReference>
<comment type="catalytic activity">
    <reaction evidence="4">
        <text>holo-[ACP] + malonyl-CoA = malonyl-[ACP] + CoA</text>
        <dbReference type="Rhea" id="RHEA:41792"/>
        <dbReference type="Rhea" id="RHEA-COMP:9623"/>
        <dbReference type="Rhea" id="RHEA-COMP:9685"/>
        <dbReference type="ChEBI" id="CHEBI:57287"/>
        <dbReference type="ChEBI" id="CHEBI:57384"/>
        <dbReference type="ChEBI" id="CHEBI:64479"/>
        <dbReference type="ChEBI" id="CHEBI:78449"/>
        <dbReference type="EC" id="2.3.1.39"/>
    </reaction>
</comment>
<dbReference type="InterPro" id="IPR050858">
    <property type="entry name" value="Mal-CoA-ACP_Trans/PKS_FabD"/>
</dbReference>
<feature type="domain" description="Malonyl-CoA:ACP transacylase (MAT)" evidence="5">
    <location>
        <begin position="29"/>
        <end position="337"/>
    </location>
</feature>
<evidence type="ECO:0000256" key="4">
    <source>
        <dbReference type="ARBA" id="ARBA00048462"/>
    </source>
</evidence>
<name>A0A0P9HZ68_PSESX</name>
<dbReference type="Gene3D" id="3.30.70.250">
    <property type="entry name" value="Malonyl-CoA ACP transacylase, ACP-binding"/>
    <property type="match status" value="1"/>
</dbReference>
<dbReference type="Pfam" id="PF00698">
    <property type="entry name" value="Acyl_transf_1"/>
    <property type="match status" value="2"/>
</dbReference>
<dbReference type="InterPro" id="IPR001227">
    <property type="entry name" value="Ac_transferase_dom_sf"/>
</dbReference>
<dbReference type="SMART" id="SM00827">
    <property type="entry name" value="PKS_AT"/>
    <property type="match status" value="2"/>
</dbReference>
<evidence type="ECO:0000313" key="6">
    <source>
        <dbReference type="EMBL" id="KPW21140.1"/>
    </source>
</evidence>
<dbReference type="SUPFAM" id="SSF55048">
    <property type="entry name" value="Probable ACP-binding domain of malonyl-CoA ACP transacylase"/>
    <property type="match status" value="2"/>
</dbReference>
<dbReference type="Proteomes" id="UP000050297">
    <property type="component" value="Unassembled WGS sequence"/>
</dbReference>
<reference evidence="6 7" key="1">
    <citation type="submission" date="2015-09" db="EMBL/GenBank/DDBJ databases">
        <title>Genome announcement of multiple Pseudomonas syringae strains.</title>
        <authorList>
            <person name="Thakur S."/>
            <person name="Wang P.W."/>
            <person name="Gong Y."/>
            <person name="Weir B.S."/>
            <person name="Guttman D.S."/>
        </authorList>
    </citation>
    <scope>NUCLEOTIDE SEQUENCE [LARGE SCALE GENOMIC DNA]</scope>
    <source>
        <strain evidence="6 7">ICMP2802</strain>
    </source>
</reference>
<dbReference type="InterPro" id="IPR016035">
    <property type="entry name" value="Acyl_Trfase/lysoPLipase"/>
</dbReference>
<protein>
    <recommendedName>
        <fullName evidence="1">[acyl-carrier-protein] S-malonyltransferase</fullName>
        <ecNumber evidence="1">2.3.1.39</ecNumber>
    </recommendedName>
</protein>
<dbReference type="EMBL" id="LJPM01000228">
    <property type="protein sequence ID" value="KPW21140.1"/>
    <property type="molecule type" value="Genomic_DNA"/>
</dbReference>
<accession>A0A0P9HZ68</accession>
<proteinExistence type="predicted"/>
<dbReference type="PANTHER" id="PTHR42681">
    <property type="entry name" value="MALONYL-COA-ACYL CARRIER PROTEIN TRANSACYLASE, MITOCHONDRIAL"/>
    <property type="match status" value="1"/>
</dbReference>
<keyword evidence="2" id="KW-0808">Transferase</keyword>
<organism evidence="6 7">
    <name type="scientific">Pseudomonas syringae pv. aceris</name>
    <dbReference type="NCBI Taxonomy" id="199198"/>
    <lineage>
        <taxon>Bacteria</taxon>
        <taxon>Pseudomonadati</taxon>
        <taxon>Pseudomonadota</taxon>
        <taxon>Gammaproteobacteria</taxon>
        <taxon>Pseudomonadales</taxon>
        <taxon>Pseudomonadaceae</taxon>
        <taxon>Pseudomonas</taxon>
        <taxon>Pseudomonas syringae</taxon>
    </lineage>
</organism>
<dbReference type="InterPro" id="IPR016036">
    <property type="entry name" value="Malonyl_transacylase_ACP-bd"/>
</dbReference>
<dbReference type="Gene3D" id="3.40.366.10">
    <property type="entry name" value="Malonyl-Coenzyme A Acyl Carrier Protein, domain 2"/>
    <property type="match status" value="2"/>
</dbReference>
<evidence type="ECO:0000256" key="3">
    <source>
        <dbReference type="ARBA" id="ARBA00023315"/>
    </source>
</evidence>
<dbReference type="SUPFAM" id="SSF52151">
    <property type="entry name" value="FabD/lysophospholipase-like"/>
    <property type="match status" value="2"/>
</dbReference>
<sequence>MNVRTDALARDTASPLNQGMVYPLHRIFMFGGQGCHYYQMASHLFLTHSTFREAMLRLDLIGQRILGKSVIAEIYRKDKSRSDDFSSITFTHPSIVMVQLALVSTLAAEGITADSVIGTSLGEFIAACVAGAISDTDLLAAICDQALLIEQFAGQGKLPKGGMLSALITPDERDALLAEFPEVAVAGVHHSRHVTFSGDTWVIDALEKSCQQRAFLYQRIAVDYAFHSPAIRPLKAASLASIKKYTTGAFTLPFYSCATVARCRVIDTEHFWGIVESPINFADTIDLIEASATGATPVYVDLSPSGSLHGFVKQHLGAFRAKQVPVSLTLMSLMSNDTTQYQAGVLTLKRLAKAYSESAIAQPGPQDTTLVNHSMEKTRTSVVGNNPAKNTALVFPGQASQRVGMGRELFERFRRQTEIASDILGYSIEQLCLEDPQKQLNKTQYTQPALYTVCALQYLAYREDNEVVIEFLAGHSLGEYAALFAADVFDFETGLRIVKQRGELMSSANAGSMAVILNYKAQDLQQLLNDNGITSIDVANINSPDQLVIAGPHQALEAFEGIINSLAGTYIPIPVGAPFHSRYMQPIAQDFERFLEPFTFRPMNKTVISNVTGLPHQNETLKSQLVKQLYSPVQWLDSVRYLMGLEVDEYVEIGPGDVLTKLTTKIRNKCSPLVLGEKVIRQVPGSTESVESKVARQPAKDGLGKAFKSRWSRGDEFSSYFGLAYPHVLTLSEDNLDYSFIERAQACGHLAFQAVPWTAEAIDSGSLDSILSRLGAKRSNDSGCVGVAITHSENDKVLFSKVLAHQLNAVALTGVYGMTTELVYYRVISAYQGRFSSTPQKNKLFISVDDPRCVQGFYQKLPQGVLERLHLQGRIDAAQFEFAKNIAACDAIILNNEEHDLEALMGINRLRVEHPELDIKIGIEGALSAPNDFTQGTLSQIDFFVSSELNVLIGESFLPGLIRQTLFSASDAFIVDLPDPKTIHFGGRAKTYITNDPAIRQRAGNAHGWLSDDQRPTLCRLLPSNYLAISEWLKVQFVNKQPSLAELSSALLNGV</sequence>
<dbReference type="AlphaFoldDB" id="A0A0P9HZ68"/>
<dbReference type="EC" id="2.3.1.39" evidence="1"/>
<gene>
    <name evidence="6" type="ORF">ALO91_00872</name>
</gene>
<comment type="caution">
    <text evidence="6">The sequence shown here is derived from an EMBL/GenBank/DDBJ whole genome shotgun (WGS) entry which is preliminary data.</text>
</comment>